<evidence type="ECO:0000313" key="9">
    <source>
        <dbReference type="Proteomes" id="UP001187682"/>
    </source>
</evidence>
<dbReference type="InterPro" id="IPR010255">
    <property type="entry name" value="Haem_peroxidase_sf"/>
</dbReference>
<evidence type="ECO:0000256" key="4">
    <source>
        <dbReference type="RuleBase" id="RU004241"/>
    </source>
</evidence>
<sequence length="591" mass="63371">MLGMTILLLGLIGLASTAGADPTWPSDIDDLEEVMYQVFGFRARGFADTVSPCDTEASGPGRFNSAEFLRTGFHDVAPANVSSGIGGLDASLQYELENGENGGSAFETTLRFMSPFVNKKTSLADLIALGVYTSVRSCGGPAIPVRHGRVDATSMGPRGVPRVQDSVSIFKQQFHRMGFSAAEMVQLVACGHTIGGVHSSTNPDIVPLGTTPLDVRPLDSTPAVFDRKIVADYLDGTSENPLIRGPAVALNQHSDFRIFNSDSNQTVSAMDGTAAFHHICRNVLGRMIDVIPAHVRLTAPIEPYNIRVRTTQIPLEDISSLTVTYHNRLGRPDCGGPCSFTVGREGVENGTGFDDTFAFFPISRDIPASSGISSFTVSINKRNGSSMYYDNNGKSYPMQDGIVIQKRQSCLREKKGILKLSVAVRSDIKVRPITASIAYKTPQKDSPVPLLKEMYVGLYEGKSRGNYTLFSGKIAIPGGLSSESMVDIIGGTYKEGFRHVDEVGESCRLFDGLRPHPSAVPIGTSTASGGNASSTVSEVAASPTRGEMATSVSEIIVSDIPGTASGISSNRHWRPRETLLAVHQQVEDQDE</sequence>
<name>A0AAE8SSP2_9PEZI</name>
<keyword evidence="1 5" id="KW-0575">Peroxidase</keyword>
<evidence type="ECO:0000256" key="2">
    <source>
        <dbReference type="ARBA" id="ARBA00022617"/>
    </source>
</evidence>
<dbReference type="InterPro" id="IPR044831">
    <property type="entry name" value="Ccp1-like"/>
</dbReference>
<dbReference type="Proteomes" id="UP001187682">
    <property type="component" value="Unassembled WGS sequence"/>
</dbReference>
<comment type="caution">
    <text evidence="8">The sequence shown here is derived from an EMBL/GenBank/DDBJ whole genome shotgun (WGS) entry which is preliminary data.</text>
</comment>
<keyword evidence="2" id="KW-0479">Metal-binding</keyword>
<keyword evidence="2" id="KW-0349">Heme</keyword>
<dbReference type="AlphaFoldDB" id="A0AAE8SSP2"/>
<dbReference type="PROSITE" id="PS50873">
    <property type="entry name" value="PEROXIDASE_4"/>
    <property type="match status" value="1"/>
</dbReference>
<comment type="similarity">
    <text evidence="4">Belongs to the peroxidase family.</text>
</comment>
<dbReference type="EC" id="1.11.1.-" evidence="5"/>
<gene>
    <name evidence="8" type="ORF">DNG_01975</name>
</gene>
<evidence type="ECO:0000256" key="1">
    <source>
        <dbReference type="ARBA" id="ARBA00022559"/>
    </source>
</evidence>
<dbReference type="EMBL" id="ONZQ02000002">
    <property type="protein sequence ID" value="SPN98936.1"/>
    <property type="molecule type" value="Genomic_DNA"/>
</dbReference>
<dbReference type="FunFam" id="1.10.520.10:FF:000020">
    <property type="entry name" value="Peroxisomal ascorbate peroxidase"/>
    <property type="match status" value="1"/>
</dbReference>
<evidence type="ECO:0000313" key="8">
    <source>
        <dbReference type="EMBL" id="SPN98936.1"/>
    </source>
</evidence>
<dbReference type="InterPro" id="IPR002016">
    <property type="entry name" value="Haem_peroxidase"/>
</dbReference>
<dbReference type="GO" id="GO:0020037">
    <property type="term" value="F:heme binding"/>
    <property type="evidence" value="ECO:0007669"/>
    <property type="project" value="UniProtKB-UniRule"/>
</dbReference>
<dbReference type="GO" id="GO:0004601">
    <property type="term" value="F:peroxidase activity"/>
    <property type="evidence" value="ECO:0007669"/>
    <property type="project" value="UniProtKB-KW"/>
</dbReference>
<keyword evidence="2" id="KW-0408">Iron</keyword>
<evidence type="ECO:0000256" key="6">
    <source>
        <dbReference type="SAM" id="MobiDB-lite"/>
    </source>
</evidence>
<evidence type="ECO:0000256" key="3">
    <source>
        <dbReference type="ARBA" id="ARBA00023002"/>
    </source>
</evidence>
<feature type="signal peptide" evidence="5">
    <location>
        <begin position="1"/>
        <end position="20"/>
    </location>
</feature>
<dbReference type="Gene3D" id="1.10.520.10">
    <property type="match status" value="1"/>
</dbReference>
<accession>A0AAE8SSP2</accession>
<dbReference type="PANTHER" id="PTHR31356">
    <property type="entry name" value="THYLAKOID LUMENAL 29 KDA PROTEIN, CHLOROPLASTIC-RELATED"/>
    <property type="match status" value="1"/>
</dbReference>
<feature type="domain" description="Plant heme peroxidase family profile" evidence="7">
    <location>
        <begin position="122"/>
        <end position="236"/>
    </location>
</feature>
<dbReference type="GO" id="GO:0042744">
    <property type="term" value="P:hydrogen peroxide catabolic process"/>
    <property type="evidence" value="ECO:0007669"/>
    <property type="project" value="TreeGrafter"/>
</dbReference>
<reference evidence="8" key="1">
    <citation type="submission" date="2018-03" db="EMBL/GenBank/DDBJ databases">
        <authorList>
            <person name="Guldener U."/>
        </authorList>
    </citation>
    <scope>NUCLEOTIDE SEQUENCE</scope>
</reference>
<feature type="chain" id="PRO_5041773709" description="Peroxidase" evidence="5">
    <location>
        <begin position="21"/>
        <end position="591"/>
    </location>
</feature>
<dbReference type="PANTHER" id="PTHR31356:SF53">
    <property type="entry name" value="HEME PEROXIDASE"/>
    <property type="match status" value="1"/>
</dbReference>
<dbReference type="Gene3D" id="1.10.420.10">
    <property type="entry name" value="Peroxidase, domain 2"/>
    <property type="match status" value="1"/>
</dbReference>
<feature type="region of interest" description="Disordered" evidence="6">
    <location>
        <begin position="524"/>
        <end position="545"/>
    </location>
</feature>
<dbReference type="GO" id="GO:0000302">
    <property type="term" value="P:response to reactive oxygen species"/>
    <property type="evidence" value="ECO:0007669"/>
    <property type="project" value="TreeGrafter"/>
</dbReference>
<protein>
    <recommendedName>
        <fullName evidence="5">Peroxidase</fullName>
        <ecNumber evidence="5">1.11.1.-</ecNumber>
    </recommendedName>
</protein>
<proteinExistence type="inferred from homology"/>
<keyword evidence="9" id="KW-1185">Reference proteome</keyword>
<dbReference type="GO" id="GO:0046872">
    <property type="term" value="F:metal ion binding"/>
    <property type="evidence" value="ECO:0007669"/>
    <property type="project" value="UniProtKB-UniRule"/>
</dbReference>
<evidence type="ECO:0000256" key="5">
    <source>
        <dbReference type="RuleBase" id="RU363051"/>
    </source>
</evidence>
<dbReference type="PRINTS" id="PR00458">
    <property type="entry name" value="PEROXIDASE"/>
</dbReference>
<feature type="compositionally biased region" description="Low complexity" evidence="6">
    <location>
        <begin position="524"/>
        <end position="537"/>
    </location>
</feature>
<organism evidence="8 9">
    <name type="scientific">Cephalotrichum gorgonifer</name>
    <dbReference type="NCBI Taxonomy" id="2041049"/>
    <lineage>
        <taxon>Eukaryota</taxon>
        <taxon>Fungi</taxon>
        <taxon>Dikarya</taxon>
        <taxon>Ascomycota</taxon>
        <taxon>Pezizomycotina</taxon>
        <taxon>Sordariomycetes</taxon>
        <taxon>Hypocreomycetidae</taxon>
        <taxon>Microascales</taxon>
        <taxon>Microascaceae</taxon>
        <taxon>Cephalotrichum</taxon>
    </lineage>
</organism>
<dbReference type="Pfam" id="PF00141">
    <property type="entry name" value="peroxidase"/>
    <property type="match status" value="1"/>
</dbReference>
<evidence type="ECO:0000259" key="7">
    <source>
        <dbReference type="PROSITE" id="PS50873"/>
    </source>
</evidence>
<keyword evidence="5" id="KW-0732">Signal</keyword>
<keyword evidence="3 5" id="KW-0560">Oxidoreductase</keyword>
<dbReference type="GO" id="GO:0034599">
    <property type="term" value="P:cellular response to oxidative stress"/>
    <property type="evidence" value="ECO:0007669"/>
    <property type="project" value="InterPro"/>
</dbReference>
<dbReference type="SUPFAM" id="SSF48113">
    <property type="entry name" value="Heme-dependent peroxidases"/>
    <property type="match status" value="1"/>
</dbReference>